<gene>
    <name evidence="2" type="ORF">JGZ69_11020</name>
</gene>
<protein>
    <submittedName>
        <fullName evidence="2">Uncharacterized protein</fullName>
    </submittedName>
</protein>
<dbReference type="KEGG" id="hspo:JGZ69_11020"/>
<name>A0AB37HQI4_9BACI</name>
<keyword evidence="1" id="KW-0812">Transmembrane</keyword>
<keyword evidence="1" id="KW-1133">Transmembrane helix</keyword>
<dbReference type="Proteomes" id="UP000595512">
    <property type="component" value="Chromosome"/>
</dbReference>
<sequence>MNGNISTYLIVLICVAVVFPIQPKHFFIIIFIIHIGFLLGLSSMYEGNRFDLISKQINTTGTATFAFILNLVFYTYRKKEFVSNIKIRQSEENLRNLFEVNPFPQTLSCLETGEIFY</sequence>
<feature type="transmembrane region" description="Helical" evidence="1">
    <location>
        <begin position="6"/>
        <end position="21"/>
    </location>
</feature>
<proteinExistence type="predicted"/>
<dbReference type="AlphaFoldDB" id="A0AB37HQI4"/>
<accession>A0AB37HQI4</accession>
<feature type="transmembrane region" description="Helical" evidence="1">
    <location>
        <begin position="57"/>
        <end position="76"/>
    </location>
</feature>
<dbReference type="RefSeq" id="WP_142410329.1">
    <property type="nucleotide sequence ID" value="NZ_CP066701.1"/>
</dbReference>
<dbReference type="EMBL" id="CP066701">
    <property type="protein sequence ID" value="QQX27231.1"/>
    <property type="molecule type" value="Genomic_DNA"/>
</dbReference>
<evidence type="ECO:0000256" key="1">
    <source>
        <dbReference type="SAM" id="Phobius"/>
    </source>
</evidence>
<evidence type="ECO:0000313" key="2">
    <source>
        <dbReference type="EMBL" id="QQX27231.1"/>
    </source>
</evidence>
<organism evidence="2 3">
    <name type="scientific">Heyndrickxia sporothermodurans</name>
    <dbReference type="NCBI Taxonomy" id="46224"/>
    <lineage>
        <taxon>Bacteria</taxon>
        <taxon>Bacillati</taxon>
        <taxon>Bacillota</taxon>
        <taxon>Bacilli</taxon>
        <taxon>Bacillales</taxon>
        <taxon>Bacillaceae</taxon>
        <taxon>Heyndrickxia</taxon>
    </lineage>
</organism>
<feature type="transmembrane region" description="Helical" evidence="1">
    <location>
        <begin position="26"/>
        <end position="45"/>
    </location>
</feature>
<evidence type="ECO:0000313" key="3">
    <source>
        <dbReference type="Proteomes" id="UP000595512"/>
    </source>
</evidence>
<keyword evidence="1" id="KW-0472">Membrane</keyword>
<reference evidence="2 3" key="1">
    <citation type="submission" date="2020-12" db="EMBL/GenBank/DDBJ databases">
        <title>Taxonomic evaluation of the Bacillus sporothermodurans group of bacteria based on whole genome sequences.</title>
        <authorList>
            <person name="Fiedler G."/>
            <person name="Herbstmann A.-D."/>
            <person name="Doll E."/>
            <person name="Wenning M."/>
            <person name="Brinks E."/>
            <person name="Kabisch J."/>
            <person name="Breitenwieser F."/>
            <person name="Lappann M."/>
            <person name="Boehnlein C."/>
            <person name="Franz C."/>
        </authorList>
    </citation>
    <scope>NUCLEOTIDE SEQUENCE [LARGE SCALE GENOMIC DNA]</scope>
    <source>
        <strain evidence="2 3">DSM 10599</strain>
    </source>
</reference>